<dbReference type="STRING" id="760142.Hipma_1195"/>
<sequence length="376" mass="40989">MKRLFVLVASLLLIATASFATQIKIGALVSITGPTSFLGQPEKNTLEMLAEQINKNGGINGNKIKLIVYDTKGEPAQTVVLARKLIYSDRVLAIIGPTRSGSTLAIIPLIERARVPLISMASSYKITTPTKKWVFKTAPSDSLAVERLYSYLQDKNISKIAILTAETGFGESGREELKKLASKYNIEILADETFAATDTNMTPQLIKIKNIKGVEAIVCWGTNPGPASVAKNAKELGIKIPLFMSHGVASKRFIQLAGNAAEGIILPVGKLVVAEQLPKTDPQKAVLLSYKNSYEKNFGPVSTFGGHAYDAFMMLKKALQNKAKTKSQIRDELEKIKHFVGITGVFSYSKKDHAGLDPSDFCIVKIENGNWKLIAY</sequence>
<evidence type="ECO:0000256" key="2">
    <source>
        <dbReference type="ARBA" id="ARBA00022448"/>
    </source>
</evidence>
<accession>F2LWX3</accession>
<evidence type="ECO:0000256" key="5">
    <source>
        <dbReference type="SAM" id="SignalP"/>
    </source>
</evidence>
<evidence type="ECO:0000256" key="3">
    <source>
        <dbReference type="ARBA" id="ARBA00022729"/>
    </source>
</evidence>
<evidence type="ECO:0000313" key="7">
    <source>
        <dbReference type="EMBL" id="AEA34157.1"/>
    </source>
</evidence>
<dbReference type="Gene3D" id="3.40.50.2300">
    <property type="match status" value="2"/>
</dbReference>
<dbReference type="PANTHER" id="PTHR30483">
    <property type="entry name" value="LEUCINE-SPECIFIC-BINDING PROTEIN"/>
    <property type="match status" value="1"/>
</dbReference>
<comment type="similarity">
    <text evidence="1">Belongs to the leucine-binding protein family.</text>
</comment>
<feature type="domain" description="Leucine-binding protein" evidence="6">
    <location>
        <begin position="22"/>
        <end position="358"/>
    </location>
</feature>
<keyword evidence="2" id="KW-0813">Transport</keyword>
<feature type="chain" id="PRO_5003285978" evidence="5">
    <location>
        <begin position="21"/>
        <end position="376"/>
    </location>
</feature>
<dbReference type="AlphaFoldDB" id="F2LWX3"/>
<keyword evidence="4" id="KW-0029">Amino-acid transport</keyword>
<dbReference type="InterPro" id="IPR028082">
    <property type="entry name" value="Peripla_BP_I"/>
</dbReference>
<reference evidence="7 8" key="1">
    <citation type="journal article" date="2011" name="Stand. Genomic Sci.">
        <title>Complete genome sequence of the thermophilic sulfur-reducer Hippea maritima type strain (MH(2)).</title>
        <authorList>
            <person name="Huntemann M."/>
            <person name="Lu M."/>
            <person name="Nolan M."/>
            <person name="Lapidus A."/>
            <person name="Lucas S."/>
            <person name="Hammon N."/>
            <person name="Deshpande S."/>
            <person name="Cheng J.F."/>
            <person name="Tapia R."/>
            <person name="Han C."/>
            <person name="Goodwin L."/>
            <person name="Pitluck S."/>
            <person name="Liolios K."/>
            <person name="Pagani I."/>
            <person name="Ivanova N."/>
            <person name="Ovchinikova G."/>
            <person name="Pati A."/>
            <person name="Chen A."/>
            <person name="Palaniappan K."/>
            <person name="Land M."/>
            <person name="Hauser L."/>
            <person name="Jeffries C.D."/>
            <person name="Detter J.C."/>
            <person name="Brambilla E.M."/>
            <person name="Rohde M."/>
            <person name="Spring S."/>
            <person name="Goker M."/>
            <person name="Woyke T."/>
            <person name="Bristow J."/>
            <person name="Eisen J.A."/>
            <person name="Markowitz V."/>
            <person name="Hugenholtz P."/>
            <person name="Kyrpides N.C."/>
            <person name="Klenk H.P."/>
            <person name="Mavromatis K."/>
        </authorList>
    </citation>
    <scope>NUCLEOTIDE SEQUENCE [LARGE SCALE GENOMIC DNA]</scope>
    <source>
        <strain evidence="8">ATCC 700847 / DSM 10411 / MH2</strain>
    </source>
</reference>
<dbReference type="EMBL" id="CP002606">
    <property type="protein sequence ID" value="AEA34157.1"/>
    <property type="molecule type" value="Genomic_DNA"/>
</dbReference>
<dbReference type="InterPro" id="IPR028081">
    <property type="entry name" value="Leu-bd"/>
</dbReference>
<dbReference type="Pfam" id="PF13458">
    <property type="entry name" value="Peripla_BP_6"/>
    <property type="match status" value="1"/>
</dbReference>
<evidence type="ECO:0000313" key="8">
    <source>
        <dbReference type="Proteomes" id="UP000008139"/>
    </source>
</evidence>
<proteinExistence type="inferred from homology"/>
<dbReference type="InParanoid" id="F2LWX3"/>
<dbReference type="PRINTS" id="PR00337">
    <property type="entry name" value="LEUILEVALBP"/>
</dbReference>
<dbReference type="InterPro" id="IPR000709">
    <property type="entry name" value="Leu_Ile_Val-bd"/>
</dbReference>
<evidence type="ECO:0000256" key="1">
    <source>
        <dbReference type="ARBA" id="ARBA00010062"/>
    </source>
</evidence>
<dbReference type="GO" id="GO:0006865">
    <property type="term" value="P:amino acid transport"/>
    <property type="evidence" value="ECO:0007669"/>
    <property type="project" value="UniProtKB-KW"/>
</dbReference>
<organism evidence="7 8">
    <name type="scientific">Hippea maritima (strain ATCC 700847 / DSM 10411 / MH2)</name>
    <dbReference type="NCBI Taxonomy" id="760142"/>
    <lineage>
        <taxon>Bacteria</taxon>
        <taxon>Pseudomonadati</taxon>
        <taxon>Campylobacterota</taxon>
        <taxon>Desulfurellia</taxon>
        <taxon>Desulfurellales</taxon>
        <taxon>Hippeaceae</taxon>
        <taxon>Hippea</taxon>
    </lineage>
</organism>
<dbReference type="eggNOG" id="COG0683">
    <property type="taxonomic scope" value="Bacteria"/>
</dbReference>
<reference evidence="8" key="2">
    <citation type="submission" date="2011-03" db="EMBL/GenBank/DDBJ databases">
        <title>The complete genome of Hippea maritima DSM 10411.</title>
        <authorList>
            <consortium name="US DOE Joint Genome Institute (JGI-PGF)"/>
            <person name="Lucas S."/>
            <person name="Copeland A."/>
            <person name="Lapidus A."/>
            <person name="Bruce D."/>
            <person name="Goodwin L."/>
            <person name="Pitluck S."/>
            <person name="Peters L."/>
            <person name="Kyrpides N."/>
            <person name="Mavromatis K."/>
            <person name="Pagani I."/>
            <person name="Ivanova N."/>
            <person name="Mikhailova N."/>
            <person name="Lu M."/>
            <person name="Detter J.C."/>
            <person name="Tapia R."/>
            <person name="Han C."/>
            <person name="Land M."/>
            <person name="Hauser L."/>
            <person name="Markowitz V."/>
            <person name="Cheng J.-F."/>
            <person name="Hugenholtz P."/>
            <person name="Woyke T."/>
            <person name="Wu D."/>
            <person name="Spring S."/>
            <person name="Schroeder M."/>
            <person name="Brambilla E."/>
            <person name="Klenk H.-P."/>
            <person name="Eisen J.A."/>
        </authorList>
    </citation>
    <scope>NUCLEOTIDE SEQUENCE [LARGE SCALE GENOMIC DNA]</scope>
    <source>
        <strain evidence="8">ATCC 700847 / DSM 10411 / MH2</strain>
    </source>
</reference>
<dbReference type="PANTHER" id="PTHR30483:SF38">
    <property type="entry name" value="BLR7848 PROTEIN"/>
    <property type="match status" value="1"/>
</dbReference>
<dbReference type="CDD" id="cd06333">
    <property type="entry name" value="PBP1_ABC_RPA1789-like"/>
    <property type="match status" value="1"/>
</dbReference>
<gene>
    <name evidence="7" type="ordered locus">Hipma_1195</name>
</gene>
<keyword evidence="7" id="KW-0675">Receptor</keyword>
<dbReference type="OrthoDB" id="9791590at2"/>
<dbReference type="HOGENOM" id="CLU_027128_0_1_7"/>
<evidence type="ECO:0000259" key="6">
    <source>
        <dbReference type="Pfam" id="PF13458"/>
    </source>
</evidence>
<dbReference type="InterPro" id="IPR051010">
    <property type="entry name" value="BCAA_transport"/>
</dbReference>
<name>F2LWX3_HIPMA</name>
<evidence type="ECO:0000256" key="4">
    <source>
        <dbReference type="ARBA" id="ARBA00022970"/>
    </source>
</evidence>
<dbReference type="RefSeq" id="WP_013682194.1">
    <property type="nucleotide sequence ID" value="NC_015318.1"/>
</dbReference>
<feature type="signal peptide" evidence="5">
    <location>
        <begin position="1"/>
        <end position="20"/>
    </location>
</feature>
<dbReference type="Proteomes" id="UP000008139">
    <property type="component" value="Chromosome"/>
</dbReference>
<keyword evidence="3 5" id="KW-0732">Signal</keyword>
<keyword evidence="8" id="KW-1185">Reference proteome</keyword>
<protein>
    <submittedName>
        <fullName evidence="7">Extracellular ligand-binding receptor</fullName>
    </submittedName>
</protein>
<dbReference type="SUPFAM" id="SSF53822">
    <property type="entry name" value="Periplasmic binding protein-like I"/>
    <property type="match status" value="1"/>
</dbReference>
<dbReference type="KEGG" id="hmr:Hipma_1195"/>